<evidence type="ECO:0000256" key="14">
    <source>
        <dbReference type="ARBA" id="ARBA00023180"/>
    </source>
</evidence>
<accession>A0A914H240</accession>
<dbReference type="GO" id="GO:0015035">
    <property type="term" value="F:protein-disulfide reductase activity"/>
    <property type="evidence" value="ECO:0007669"/>
    <property type="project" value="InterPro"/>
</dbReference>
<organism evidence="20 21">
    <name type="scientific">Globodera rostochiensis</name>
    <name type="common">Golden nematode worm</name>
    <name type="synonym">Heterodera rostochiensis</name>
    <dbReference type="NCBI Taxonomy" id="31243"/>
    <lineage>
        <taxon>Eukaryota</taxon>
        <taxon>Metazoa</taxon>
        <taxon>Ecdysozoa</taxon>
        <taxon>Nematoda</taxon>
        <taxon>Chromadorea</taxon>
        <taxon>Rhabditida</taxon>
        <taxon>Tylenchina</taxon>
        <taxon>Tylenchomorpha</taxon>
        <taxon>Tylenchoidea</taxon>
        <taxon>Heteroderidae</taxon>
        <taxon>Heteroderinae</taxon>
        <taxon>Globodera</taxon>
    </lineage>
</organism>
<evidence type="ECO:0000256" key="5">
    <source>
        <dbReference type="ARBA" id="ARBA00022448"/>
    </source>
</evidence>
<evidence type="ECO:0000256" key="19">
    <source>
        <dbReference type="SAM" id="SignalP"/>
    </source>
</evidence>
<evidence type="ECO:0000256" key="3">
    <source>
        <dbReference type="ARBA" id="ARBA00008277"/>
    </source>
</evidence>
<keyword evidence="6" id="KW-0285">Flavoprotein</keyword>
<evidence type="ECO:0000256" key="9">
    <source>
        <dbReference type="ARBA" id="ARBA00022827"/>
    </source>
</evidence>
<feature type="chain" id="PRO_5038127853" evidence="19">
    <location>
        <begin position="24"/>
        <end position="480"/>
    </location>
</feature>
<evidence type="ECO:0000256" key="8">
    <source>
        <dbReference type="ARBA" id="ARBA00022824"/>
    </source>
</evidence>
<feature type="binding site" evidence="17">
    <location>
        <position position="290"/>
    </location>
    <ligand>
        <name>FAD</name>
        <dbReference type="ChEBI" id="CHEBI:57692"/>
    </ligand>
</feature>
<keyword evidence="5" id="KW-0813">Transport</keyword>
<evidence type="ECO:0000256" key="16">
    <source>
        <dbReference type="PIRSR" id="PIRSR017205-1"/>
    </source>
</evidence>
<evidence type="ECO:0000256" key="13">
    <source>
        <dbReference type="ARBA" id="ARBA00023157"/>
    </source>
</evidence>
<keyword evidence="7 19" id="KW-0732">Signal</keyword>
<feature type="signal peptide" evidence="19">
    <location>
        <begin position="1"/>
        <end position="23"/>
    </location>
</feature>
<evidence type="ECO:0000313" key="21">
    <source>
        <dbReference type="WBParaSite" id="Gr19_v10_g13429.t2"/>
    </source>
</evidence>
<evidence type="ECO:0000256" key="2">
    <source>
        <dbReference type="ARBA" id="ARBA00004367"/>
    </source>
</evidence>
<feature type="binding site" evidence="17">
    <location>
        <position position="253"/>
    </location>
    <ligand>
        <name>FAD</name>
        <dbReference type="ChEBI" id="CHEBI:57692"/>
    </ligand>
</feature>
<keyword evidence="11" id="KW-0560">Oxidoreductase</keyword>
<reference evidence="21" key="1">
    <citation type="submission" date="2022-11" db="UniProtKB">
        <authorList>
            <consortium name="WormBaseParasite"/>
        </authorList>
    </citation>
    <scope>IDENTIFICATION</scope>
</reference>
<dbReference type="GO" id="GO:0005789">
    <property type="term" value="C:endoplasmic reticulum membrane"/>
    <property type="evidence" value="ECO:0007669"/>
    <property type="project" value="UniProtKB-SubCell"/>
</dbReference>
<sequence>MLKYPYNLGILALFFLFPGVVQCQFDLPHRLCFCKVGEVIDSCDCDSNSIDVFNNAKIYPALQDILQRDPFKFYKVNMAKPCPFWEDDSGQCSSKDCSIGYCDDEVPPALREPVSTVSAVRSANYSISVNESVRTVESNGSCDGSASNKFDPLDVSLTDVDKAQLRELDSFEDNSNKFCEVEDESPENMHYVNLAKNPERYTGYKGNSAVKVWKCIYNENCFKPDPKFDKKFLLQPTPTGMCLEKRVFYRLISGLHSAITVSIAAHNYRPAPGGFGVGTWYRNVEFFENRFGNKWSKEGPERLRNLYFTYMLELRALVKATPYIQKSQLFYTGNEQEDRETQLALDHLLALLKEFPNQFDETQLFSNFQESHARLLKEEFRQHFWNISRIMDCVGCDKCRLWGKLQTHGMGTALKVLFSDVPRHANGQKGQPKNSENASFDGQFKLNRNDLVALFQSFGRYSSSIWEIDGFRKHFRHDEL</sequence>
<comment type="cofactor">
    <cofactor evidence="1 17">
        <name>FAD</name>
        <dbReference type="ChEBI" id="CHEBI:57692"/>
    </cofactor>
</comment>
<feature type="binding site" evidence="17">
    <location>
        <position position="213"/>
    </location>
    <ligand>
        <name>FAD</name>
        <dbReference type="ChEBI" id="CHEBI:57692"/>
    </ligand>
</feature>
<feature type="binding site" evidence="17">
    <location>
        <position position="200"/>
    </location>
    <ligand>
        <name>FAD</name>
        <dbReference type="ChEBI" id="CHEBI:57692"/>
    </ligand>
</feature>
<evidence type="ECO:0000313" key="20">
    <source>
        <dbReference type="Proteomes" id="UP000887572"/>
    </source>
</evidence>
<keyword evidence="15" id="KW-0676">Redox-active center</keyword>
<evidence type="ECO:0000256" key="1">
    <source>
        <dbReference type="ARBA" id="ARBA00001974"/>
    </source>
</evidence>
<dbReference type="GO" id="GO:0071949">
    <property type="term" value="F:FAD binding"/>
    <property type="evidence" value="ECO:0007669"/>
    <property type="project" value="InterPro"/>
</dbReference>
<protein>
    <submittedName>
        <fullName evidence="21">Uncharacterized protein</fullName>
    </submittedName>
</protein>
<feature type="active site" evidence="16">
    <location>
        <position position="399"/>
    </location>
</feature>
<keyword evidence="10" id="KW-0249">Electron transport</keyword>
<evidence type="ECO:0000256" key="10">
    <source>
        <dbReference type="ARBA" id="ARBA00022982"/>
    </source>
</evidence>
<comment type="subcellular location">
    <subcellularLocation>
        <location evidence="2">Endoplasmic reticulum membrane</location>
        <topology evidence="2">Peripheral membrane protein</topology>
        <orientation evidence="2">Lumenal side</orientation>
    </subcellularLocation>
</comment>
<feature type="disulfide bond" description="Redox-active" evidence="18">
    <location>
        <begin position="396"/>
        <end position="399"/>
    </location>
</feature>
<evidence type="ECO:0000256" key="12">
    <source>
        <dbReference type="ARBA" id="ARBA00023136"/>
    </source>
</evidence>
<feature type="binding site" evidence="17">
    <location>
        <position position="202"/>
    </location>
    <ligand>
        <name>FAD</name>
        <dbReference type="ChEBI" id="CHEBI:57692"/>
    </ligand>
</feature>
<keyword evidence="9 17" id="KW-0274">FAD</keyword>
<feature type="binding site" evidence="17">
    <location>
        <position position="256"/>
    </location>
    <ligand>
        <name>FAD</name>
        <dbReference type="ChEBI" id="CHEBI:57692"/>
    </ligand>
</feature>
<feature type="active site" description="Nucleophile" evidence="16">
    <location>
        <position position="396"/>
    </location>
</feature>
<keyword evidence="12" id="KW-0472">Membrane</keyword>
<dbReference type="GO" id="GO:0016972">
    <property type="term" value="F:thiol oxidase activity"/>
    <property type="evidence" value="ECO:0007669"/>
    <property type="project" value="InterPro"/>
</dbReference>
<keyword evidence="20" id="KW-1185">Reference proteome</keyword>
<dbReference type="SUPFAM" id="SSF110019">
    <property type="entry name" value="ERO1-like"/>
    <property type="match status" value="1"/>
</dbReference>
<dbReference type="PANTHER" id="PTHR12613:SF0">
    <property type="entry name" value="ERO1-LIKE PROTEIN"/>
    <property type="match status" value="1"/>
</dbReference>
<evidence type="ECO:0000256" key="17">
    <source>
        <dbReference type="PIRSR" id="PIRSR017205-2"/>
    </source>
</evidence>
<evidence type="ECO:0000256" key="7">
    <source>
        <dbReference type="ARBA" id="ARBA00022729"/>
    </source>
</evidence>
<evidence type="ECO:0000256" key="6">
    <source>
        <dbReference type="ARBA" id="ARBA00022630"/>
    </source>
</evidence>
<dbReference type="InterPro" id="IPR007266">
    <property type="entry name" value="Ero1"/>
</dbReference>
<dbReference type="GO" id="GO:0034975">
    <property type="term" value="P:protein folding in endoplasmic reticulum"/>
    <property type="evidence" value="ECO:0007669"/>
    <property type="project" value="InterPro"/>
</dbReference>
<dbReference type="PANTHER" id="PTHR12613">
    <property type="entry name" value="ERO1-RELATED"/>
    <property type="match status" value="1"/>
</dbReference>
<evidence type="ECO:0000256" key="11">
    <source>
        <dbReference type="ARBA" id="ARBA00023002"/>
    </source>
</evidence>
<keyword evidence="13 18" id="KW-1015">Disulfide bond</keyword>
<comment type="similarity">
    <text evidence="3">Belongs to the EROs family.</text>
</comment>
<dbReference type="AlphaFoldDB" id="A0A914H240"/>
<dbReference type="WBParaSite" id="Gr19_v10_g13429.t2">
    <property type="protein sequence ID" value="Gr19_v10_g13429.t2"/>
    <property type="gene ID" value="Gr19_v10_g13429"/>
</dbReference>
<name>A0A914H240_GLORO</name>
<keyword evidence="8" id="KW-0256">Endoplasmic reticulum</keyword>
<comment type="subunit">
    <text evidence="4">May function both as a monomer and a homodimer.</text>
</comment>
<dbReference type="Proteomes" id="UP000887572">
    <property type="component" value="Unplaced"/>
</dbReference>
<dbReference type="Pfam" id="PF04137">
    <property type="entry name" value="ERO1"/>
    <property type="match status" value="1"/>
</dbReference>
<evidence type="ECO:0000256" key="15">
    <source>
        <dbReference type="ARBA" id="ARBA00023284"/>
    </source>
</evidence>
<dbReference type="InterPro" id="IPR037192">
    <property type="entry name" value="ERO1-like_sf"/>
</dbReference>
<proteinExistence type="inferred from homology"/>
<keyword evidence="14" id="KW-0325">Glycoprotein</keyword>
<evidence type="ECO:0000256" key="4">
    <source>
        <dbReference type="ARBA" id="ARBA00011802"/>
    </source>
</evidence>
<evidence type="ECO:0000256" key="18">
    <source>
        <dbReference type="PIRSR" id="PIRSR017205-3"/>
    </source>
</evidence>
<dbReference type="PIRSF" id="PIRSF017205">
    <property type="entry name" value="ERO1"/>
    <property type="match status" value="1"/>
</dbReference>
<feature type="disulfide bond" description="Redox-active" evidence="18">
    <location>
        <begin position="92"/>
        <end position="97"/>
    </location>
</feature>